<dbReference type="AlphaFoldDB" id="A0AAD6ZC60"/>
<reference evidence="2" key="1">
    <citation type="submission" date="2023-03" db="EMBL/GenBank/DDBJ databases">
        <title>Massive genome expansion in bonnet fungi (Mycena s.s.) driven by repeated elements and novel gene families across ecological guilds.</title>
        <authorList>
            <consortium name="Lawrence Berkeley National Laboratory"/>
            <person name="Harder C.B."/>
            <person name="Miyauchi S."/>
            <person name="Viragh M."/>
            <person name="Kuo A."/>
            <person name="Thoen E."/>
            <person name="Andreopoulos B."/>
            <person name="Lu D."/>
            <person name="Skrede I."/>
            <person name="Drula E."/>
            <person name="Henrissat B."/>
            <person name="Morin E."/>
            <person name="Kohler A."/>
            <person name="Barry K."/>
            <person name="LaButti K."/>
            <person name="Morin E."/>
            <person name="Salamov A."/>
            <person name="Lipzen A."/>
            <person name="Mereny Z."/>
            <person name="Hegedus B."/>
            <person name="Baldrian P."/>
            <person name="Stursova M."/>
            <person name="Weitz H."/>
            <person name="Taylor A."/>
            <person name="Grigoriev I.V."/>
            <person name="Nagy L.G."/>
            <person name="Martin F."/>
            <person name="Kauserud H."/>
        </authorList>
    </citation>
    <scope>NUCLEOTIDE SEQUENCE</scope>
    <source>
        <strain evidence="2">CBHHK002</strain>
    </source>
</reference>
<evidence type="ECO:0000256" key="1">
    <source>
        <dbReference type="SAM" id="MobiDB-lite"/>
    </source>
</evidence>
<feature type="region of interest" description="Disordered" evidence="1">
    <location>
        <begin position="423"/>
        <end position="443"/>
    </location>
</feature>
<accession>A0AAD6ZC60</accession>
<gene>
    <name evidence="2" type="ORF">DFH08DRAFT_820785</name>
</gene>
<evidence type="ECO:0000313" key="3">
    <source>
        <dbReference type="Proteomes" id="UP001218218"/>
    </source>
</evidence>
<organism evidence="2 3">
    <name type="scientific">Mycena albidolilacea</name>
    <dbReference type="NCBI Taxonomy" id="1033008"/>
    <lineage>
        <taxon>Eukaryota</taxon>
        <taxon>Fungi</taxon>
        <taxon>Dikarya</taxon>
        <taxon>Basidiomycota</taxon>
        <taxon>Agaricomycotina</taxon>
        <taxon>Agaricomycetes</taxon>
        <taxon>Agaricomycetidae</taxon>
        <taxon>Agaricales</taxon>
        <taxon>Marasmiineae</taxon>
        <taxon>Mycenaceae</taxon>
        <taxon>Mycena</taxon>
    </lineage>
</organism>
<proteinExistence type="predicted"/>
<feature type="region of interest" description="Disordered" evidence="1">
    <location>
        <begin position="621"/>
        <end position="641"/>
    </location>
</feature>
<dbReference type="Proteomes" id="UP001218218">
    <property type="component" value="Unassembled WGS sequence"/>
</dbReference>
<evidence type="ECO:0000313" key="2">
    <source>
        <dbReference type="EMBL" id="KAJ7315185.1"/>
    </source>
</evidence>
<name>A0AAD6ZC60_9AGAR</name>
<dbReference type="EMBL" id="JARIHO010000063">
    <property type="protein sequence ID" value="KAJ7315185.1"/>
    <property type="molecule type" value="Genomic_DNA"/>
</dbReference>
<protein>
    <submittedName>
        <fullName evidence="2">Uncharacterized protein</fullName>
    </submittedName>
</protein>
<sequence length="764" mass="84904">MPKKLQNEREEVSMREQRQMLLIGWPFWKKRRTACTHREMSHRGDDTLRSYALLDDSQRNMGNPSKRDRRPHAIIHFCVPISRPSSPMRMDAKQQRGEDEGEQLIRNEEGSPLGARDSRRHEAIWLGGIGRRQTRARRIRIDRRSMASATWWKRQAVLIRSEISGDDTGPKRRVASSGLKRCLKLLGISWMGSIRNKIYLGFRESQPTKRFSQLDDFTYNFGLGLITVRTVYGTESGTLARYGYGYEITSADCRKTCLAISKAILMLRAAHGTQKVSVPRRFLGYITFYDLRRTTAVTPYTVRENTDYPEGLRTSTRATPRYRCIRSGTYAATVSPLRGDDALLDVRRFDGGGPGSAGGLRCVTPGFRAPAAILLTVFPLHAMWSKGCVAGFIRRYHARVAARRATAEGIVVEAAPSIGIDGSTDGKSGVERSKVSGLDAGKGGARHPLAADIHADARSLAHHWGGGVMTRQYRLRAVSCTLLERGSQRWLTGPAGWVTRWLSAGENGGRWGVRKAILERVPGAPGAALGYFKPSCAVRGLNFQNRCSHDSGGIGDSRSRHSLRRSNFFFLAQMLFPNSSIPFHSAPQVRRSCPPQNNRLIKERGAGLTIASLRNGSTYAQGSASGVKQGGRTEKHAVGESGRIKQKRQVVYRVEPAAIELLGDANLRGSIRMKWRQWRVNAYKHPLEHAGFCPIPKRAHDADDRHHSKFQTPGPAELYQPAYYDVLATLLQLVGRVTSLDSVIIVGNGENGACLGLYTCEQLS</sequence>
<keyword evidence="3" id="KW-1185">Reference proteome</keyword>
<comment type="caution">
    <text evidence="2">The sequence shown here is derived from an EMBL/GenBank/DDBJ whole genome shotgun (WGS) entry which is preliminary data.</text>
</comment>